<evidence type="ECO:0000313" key="1">
    <source>
        <dbReference type="EMBL" id="CAI8019736.1"/>
    </source>
</evidence>
<dbReference type="InterPro" id="IPR035069">
    <property type="entry name" value="TTHA1013/TTHA0281-like"/>
</dbReference>
<proteinExistence type="predicted"/>
<evidence type="ECO:0008006" key="3">
    <source>
        <dbReference type="Google" id="ProtNLM"/>
    </source>
</evidence>
<dbReference type="EMBL" id="CASHTH010001774">
    <property type="protein sequence ID" value="CAI8019736.1"/>
    <property type="molecule type" value="Genomic_DNA"/>
</dbReference>
<accession>A0AA35WJT6</accession>
<name>A0AA35WJT6_GEOBA</name>
<protein>
    <recommendedName>
        <fullName evidence="3">HicB family protein</fullName>
    </recommendedName>
</protein>
<evidence type="ECO:0000313" key="2">
    <source>
        <dbReference type="Proteomes" id="UP001174909"/>
    </source>
</evidence>
<gene>
    <name evidence="1" type="ORF">GBAR_LOCUS11846</name>
</gene>
<dbReference type="Proteomes" id="UP001174909">
    <property type="component" value="Unassembled WGS sequence"/>
</dbReference>
<comment type="caution">
    <text evidence="1">The sequence shown here is derived from an EMBL/GenBank/DDBJ whole genome shotgun (WGS) entry which is preliminary data.</text>
</comment>
<organism evidence="1 2">
    <name type="scientific">Geodia barretti</name>
    <name type="common">Barrett's horny sponge</name>
    <dbReference type="NCBI Taxonomy" id="519541"/>
    <lineage>
        <taxon>Eukaryota</taxon>
        <taxon>Metazoa</taxon>
        <taxon>Porifera</taxon>
        <taxon>Demospongiae</taxon>
        <taxon>Heteroscleromorpha</taxon>
        <taxon>Tetractinellida</taxon>
        <taxon>Astrophorina</taxon>
        <taxon>Geodiidae</taxon>
        <taxon>Geodia</taxon>
    </lineage>
</organism>
<reference evidence="1" key="1">
    <citation type="submission" date="2023-03" db="EMBL/GenBank/DDBJ databases">
        <authorList>
            <person name="Steffen K."/>
            <person name="Cardenas P."/>
        </authorList>
    </citation>
    <scope>NUCLEOTIDE SEQUENCE</scope>
</reference>
<dbReference type="SUPFAM" id="SSF143100">
    <property type="entry name" value="TTHA1013/TTHA0281-like"/>
    <property type="match status" value="1"/>
</dbReference>
<keyword evidence="2" id="KW-1185">Reference proteome</keyword>
<sequence>MRDTAAVIHRNGQGSPDYVIVLTFEFSQESNQWVGLCLELGTSTFGDTLEQTRLELQEAVELQLNEVERLGYIEDYLAENHVRAVPIDAVTTSGFAVAGDIR</sequence>
<dbReference type="AlphaFoldDB" id="A0AA35WJT6"/>